<evidence type="ECO:0000256" key="10">
    <source>
        <dbReference type="ARBA" id="ARBA00039026"/>
    </source>
</evidence>
<reference evidence="16 18" key="2">
    <citation type="submission" date="2018-11" db="EMBL/GenBank/DDBJ databases">
        <authorList>
            <consortium name="Pathogen Informatics"/>
        </authorList>
    </citation>
    <scope>NUCLEOTIDE SEQUENCE [LARGE SCALE GENOMIC DNA]</scope>
</reference>
<dbReference type="STRING" id="318479.A0A158Q5Y2"/>
<dbReference type="InterPro" id="IPR051689">
    <property type="entry name" value="Sterol_desaturase/TMEM195"/>
</dbReference>
<evidence type="ECO:0000313" key="16">
    <source>
        <dbReference type="EMBL" id="VDN52539.1"/>
    </source>
</evidence>
<evidence type="ECO:0000256" key="8">
    <source>
        <dbReference type="ARBA" id="ARBA00023136"/>
    </source>
</evidence>
<accession>A0A158Q5Y2</accession>
<evidence type="ECO:0000256" key="9">
    <source>
        <dbReference type="ARBA" id="ARBA00038190"/>
    </source>
</evidence>
<feature type="transmembrane region" description="Helical" evidence="13">
    <location>
        <begin position="408"/>
        <end position="426"/>
    </location>
</feature>
<dbReference type="GO" id="GO:0008610">
    <property type="term" value="P:lipid biosynthetic process"/>
    <property type="evidence" value="ECO:0007669"/>
    <property type="project" value="InterPro"/>
</dbReference>
<evidence type="ECO:0000256" key="4">
    <source>
        <dbReference type="ARBA" id="ARBA00022824"/>
    </source>
</evidence>
<evidence type="ECO:0000313" key="19">
    <source>
        <dbReference type="WBParaSite" id="DME_0000855601-mRNA-1"/>
    </source>
</evidence>
<organism evidence="17 19">
    <name type="scientific">Dracunculus medinensis</name>
    <name type="common">Guinea worm</name>
    <dbReference type="NCBI Taxonomy" id="318479"/>
    <lineage>
        <taxon>Eukaryota</taxon>
        <taxon>Metazoa</taxon>
        <taxon>Ecdysozoa</taxon>
        <taxon>Nematoda</taxon>
        <taxon>Chromadorea</taxon>
        <taxon>Rhabditida</taxon>
        <taxon>Spirurina</taxon>
        <taxon>Dracunculoidea</taxon>
        <taxon>Dracunculidae</taxon>
        <taxon>Dracunculus</taxon>
    </lineage>
</organism>
<name>A0A158Q5Y2_DRAME</name>
<dbReference type="Pfam" id="PF04116">
    <property type="entry name" value="FA_hydroxylase"/>
    <property type="match status" value="1"/>
</dbReference>
<dbReference type="PANTHER" id="PTHR21624:SF4">
    <property type="entry name" value="ALKYLGLYCEROL MONOOXYGENASE"/>
    <property type="match status" value="1"/>
</dbReference>
<dbReference type="GO" id="GO:0005506">
    <property type="term" value="F:iron ion binding"/>
    <property type="evidence" value="ECO:0007669"/>
    <property type="project" value="InterPro"/>
</dbReference>
<comment type="cofactor">
    <cofactor evidence="1">
        <name>Fe cation</name>
        <dbReference type="ChEBI" id="CHEBI:24875"/>
    </cofactor>
</comment>
<evidence type="ECO:0000256" key="13">
    <source>
        <dbReference type="SAM" id="Phobius"/>
    </source>
</evidence>
<dbReference type="GO" id="GO:0006643">
    <property type="term" value="P:membrane lipid metabolic process"/>
    <property type="evidence" value="ECO:0007669"/>
    <property type="project" value="TreeGrafter"/>
</dbReference>
<evidence type="ECO:0000313" key="18">
    <source>
        <dbReference type="Proteomes" id="UP000274756"/>
    </source>
</evidence>
<dbReference type="GO" id="GO:0050479">
    <property type="term" value="F:glyceryl-ether monooxygenase activity"/>
    <property type="evidence" value="ECO:0007669"/>
    <property type="project" value="UniProtKB-EC"/>
</dbReference>
<dbReference type="WBParaSite" id="DME_0000855601-mRNA-1">
    <property type="protein sequence ID" value="DME_0000855601-mRNA-1"/>
    <property type="gene ID" value="DME_0000855601"/>
</dbReference>
<comment type="subcellular location">
    <subcellularLocation>
        <location evidence="2">Endoplasmic reticulum membrane</location>
        <topology evidence="2">Multi-pass membrane protein</topology>
    </subcellularLocation>
</comment>
<dbReference type="Pfam" id="PF24858">
    <property type="entry name" value="AGMP_C"/>
    <property type="match status" value="1"/>
</dbReference>
<feature type="domain" description="Alkylglycerol monooxygenase C-terminal" evidence="15">
    <location>
        <begin position="378"/>
        <end position="447"/>
    </location>
</feature>
<reference evidence="19" key="1">
    <citation type="submission" date="2016-04" db="UniProtKB">
        <authorList>
            <consortium name="WormBaseParasite"/>
        </authorList>
    </citation>
    <scope>IDENTIFICATION</scope>
</reference>
<comment type="catalytic activity">
    <reaction evidence="12">
        <text>1-O-(1,2-saturated-alkyl)-sn-glycerol + (6R)-L-erythro-5,6,7,8-tetrahydrobiopterin + O2 = a 1-(1-hydroxyalkyl)-sn-glycerol + (6R)-L-erythro-6,7-dihydrobiopterin + H2O</text>
        <dbReference type="Rhea" id="RHEA:36255"/>
        <dbReference type="ChEBI" id="CHEBI:15377"/>
        <dbReference type="ChEBI" id="CHEBI:15379"/>
        <dbReference type="ChEBI" id="CHEBI:43120"/>
        <dbReference type="ChEBI" id="CHEBI:59560"/>
        <dbReference type="ChEBI" id="CHEBI:73418"/>
        <dbReference type="ChEBI" id="CHEBI:83957"/>
        <dbReference type="EC" id="1.14.16.5"/>
    </reaction>
</comment>
<feature type="transmembrane region" description="Helical" evidence="13">
    <location>
        <begin position="463"/>
        <end position="493"/>
    </location>
</feature>
<feature type="domain" description="Fatty acid hydroxylase" evidence="14">
    <location>
        <begin position="141"/>
        <end position="273"/>
    </location>
</feature>
<evidence type="ECO:0000256" key="12">
    <source>
        <dbReference type="ARBA" id="ARBA00047556"/>
    </source>
</evidence>
<evidence type="ECO:0000313" key="17">
    <source>
        <dbReference type="Proteomes" id="UP000038040"/>
    </source>
</evidence>
<evidence type="ECO:0000256" key="2">
    <source>
        <dbReference type="ARBA" id="ARBA00004477"/>
    </source>
</evidence>
<dbReference type="EC" id="1.14.16.5" evidence="10"/>
<dbReference type="AlphaFoldDB" id="A0A158Q5Y2"/>
<protein>
    <recommendedName>
        <fullName evidence="11">Alkylglycerol monooxygenase</fullName>
        <ecNumber evidence="10">1.14.16.5</ecNumber>
    </recommendedName>
</protein>
<dbReference type="Proteomes" id="UP000274756">
    <property type="component" value="Unassembled WGS sequence"/>
</dbReference>
<evidence type="ECO:0000256" key="3">
    <source>
        <dbReference type="ARBA" id="ARBA00022692"/>
    </source>
</evidence>
<feature type="transmembrane region" description="Helical" evidence="13">
    <location>
        <begin position="378"/>
        <end position="396"/>
    </location>
</feature>
<evidence type="ECO:0000259" key="15">
    <source>
        <dbReference type="Pfam" id="PF24858"/>
    </source>
</evidence>
<dbReference type="EMBL" id="UYYG01000064">
    <property type="protein sequence ID" value="VDN52539.1"/>
    <property type="molecule type" value="Genomic_DNA"/>
</dbReference>
<evidence type="ECO:0000256" key="5">
    <source>
        <dbReference type="ARBA" id="ARBA00022989"/>
    </source>
</evidence>
<dbReference type="GO" id="GO:0005789">
    <property type="term" value="C:endoplasmic reticulum membrane"/>
    <property type="evidence" value="ECO:0007669"/>
    <property type="project" value="UniProtKB-SubCell"/>
</dbReference>
<sequence>MENIFGTKNLVDEMLYIYNGLWTTTSLGYRFMYRLDLNSLRYTYYLISPNESMVETIDEVPNYNVEVSAWWLVFIVLEFLYLKFRKFDNRFALNDSITSICAGMLSQCFKFGGRTIAIFLYVYIWNNFRIVENPWDSVWTWIFCLFFQDFMYYLGHRAVHEAGFFWGLHVMHHSSEYYNFTTALRQAAIQDAGLAIYDVLQAFFIPPPIFLVHRYFSEIYQFTLHTSLFDTYGPLGIVLNTPSHHRVHHGRNPYCIDRNYGGVFIIWDKLFNTFEAERKDDRPVYGIVKNEKNFNQLWLQFHVLKELLFDKWRTKDEKGQDIFKGFEKIKALFYPPGYFPGMKVQRYFHWWSLVDNQEGIPQIEANVVKYNPPLCLPLKLYCFCHFFILLATFFHFEFDRGQLSYTLFTMKLLFFVITMQCLGGFFDKKFHASFLEIFRCTCVIFYHMEAIKYNNYAATPAQIFSIIMFTLSALLWFGYNLIAVCSFFIHWYFIFKPHFVFKFFLRAFIPYL</sequence>
<keyword evidence="5 13" id="KW-1133">Transmembrane helix</keyword>
<proteinExistence type="inferred from homology"/>
<dbReference type="PANTHER" id="PTHR21624">
    <property type="entry name" value="STEROL DESATURASE-RELATED PROTEIN"/>
    <property type="match status" value="1"/>
</dbReference>
<evidence type="ECO:0000259" key="14">
    <source>
        <dbReference type="Pfam" id="PF04116"/>
    </source>
</evidence>
<gene>
    <name evidence="16" type="ORF">DME_LOCUS2512</name>
</gene>
<dbReference type="Proteomes" id="UP000038040">
    <property type="component" value="Unplaced"/>
</dbReference>
<evidence type="ECO:0000256" key="7">
    <source>
        <dbReference type="ARBA" id="ARBA00023004"/>
    </source>
</evidence>
<dbReference type="InterPro" id="IPR006694">
    <property type="entry name" value="Fatty_acid_hydroxylase"/>
</dbReference>
<evidence type="ECO:0000256" key="11">
    <source>
        <dbReference type="ARBA" id="ARBA00040992"/>
    </source>
</evidence>
<comment type="similarity">
    <text evidence="9">Belongs to the sterol desaturase family. TMEM195 subfamily.</text>
</comment>
<keyword evidence="3 13" id="KW-0812">Transmembrane</keyword>
<feature type="transmembrane region" description="Helical" evidence="13">
    <location>
        <begin position="68"/>
        <end position="84"/>
    </location>
</feature>
<keyword evidence="6" id="KW-0560">Oxidoreductase</keyword>
<dbReference type="OrthoDB" id="6354873at2759"/>
<dbReference type="InterPro" id="IPR056853">
    <property type="entry name" value="AGMP_C"/>
</dbReference>
<evidence type="ECO:0000256" key="6">
    <source>
        <dbReference type="ARBA" id="ARBA00023002"/>
    </source>
</evidence>
<keyword evidence="8 13" id="KW-0472">Membrane</keyword>
<keyword evidence="4" id="KW-0256">Endoplasmic reticulum</keyword>
<keyword evidence="7" id="KW-0408">Iron</keyword>
<evidence type="ECO:0000256" key="1">
    <source>
        <dbReference type="ARBA" id="ARBA00001962"/>
    </source>
</evidence>
<keyword evidence="18" id="KW-1185">Reference proteome</keyword>